<dbReference type="AlphaFoldDB" id="A0A0P6XTK3"/>
<evidence type="ECO:0000313" key="3">
    <source>
        <dbReference type="Proteomes" id="UP000050430"/>
    </source>
</evidence>
<comment type="caution">
    <text evidence="2">The sequence shown here is derived from an EMBL/GenBank/DDBJ whole genome shotgun (WGS) entry which is preliminary data.</text>
</comment>
<accession>A0A0P6XTK3</accession>
<protein>
    <submittedName>
        <fullName evidence="2">Uncharacterized protein</fullName>
    </submittedName>
</protein>
<proteinExistence type="predicted"/>
<dbReference type="EMBL" id="LGCK01000007">
    <property type="protein sequence ID" value="KPL72789.1"/>
    <property type="molecule type" value="Genomic_DNA"/>
</dbReference>
<sequence length="203" mass="22533">MKQVNGKRVFNFLLVILMATVLFWLQPTSLVKASSPADDSVPPETTAIPEEPITPENDNTGKHPVALGLIFQREKQNHERQEKLISKADKASEKISELIARAKENGKDTTELEKALSDFNAQLGKARLVYDRTGKLIQLHQGFDDTNKVTDSTLAKITVEEIRKGNKEVRDILGEALKNLRAAGQDYRKANPKPTTTSTVDPS</sequence>
<feature type="compositionally biased region" description="Polar residues" evidence="1">
    <location>
        <begin position="193"/>
        <end position="203"/>
    </location>
</feature>
<dbReference type="Proteomes" id="UP000050430">
    <property type="component" value="Unassembled WGS sequence"/>
</dbReference>
<feature type="region of interest" description="Disordered" evidence="1">
    <location>
        <begin position="34"/>
        <end position="62"/>
    </location>
</feature>
<gene>
    <name evidence="2" type="ORF">ADM99_06900</name>
</gene>
<evidence type="ECO:0000256" key="1">
    <source>
        <dbReference type="SAM" id="MobiDB-lite"/>
    </source>
</evidence>
<dbReference type="STRING" id="229920.ADM99_06900"/>
<feature type="region of interest" description="Disordered" evidence="1">
    <location>
        <begin position="184"/>
        <end position="203"/>
    </location>
</feature>
<feature type="compositionally biased region" description="Low complexity" evidence="1">
    <location>
        <begin position="42"/>
        <end position="56"/>
    </location>
</feature>
<name>A0A0P6XTK3_9CHLR</name>
<evidence type="ECO:0000313" key="2">
    <source>
        <dbReference type="EMBL" id="KPL72789.1"/>
    </source>
</evidence>
<keyword evidence="3" id="KW-1185">Reference proteome</keyword>
<organism evidence="2 3">
    <name type="scientific">Leptolinea tardivitalis</name>
    <dbReference type="NCBI Taxonomy" id="229920"/>
    <lineage>
        <taxon>Bacteria</taxon>
        <taxon>Bacillati</taxon>
        <taxon>Chloroflexota</taxon>
        <taxon>Anaerolineae</taxon>
        <taxon>Anaerolineales</taxon>
        <taxon>Anaerolineaceae</taxon>
        <taxon>Leptolinea</taxon>
    </lineage>
</organism>
<reference evidence="2 3" key="1">
    <citation type="submission" date="2015-07" db="EMBL/GenBank/DDBJ databases">
        <title>Genome sequence of Leptolinea tardivitalis DSM 16556.</title>
        <authorList>
            <person name="Hemp J."/>
            <person name="Ward L.M."/>
            <person name="Pace L.A."/>
            <person name="Fischer W.W."/>
        </authorList>
    </citation>
    <scope>NUCLEOTIDE SEQUENCE [LARGE SCALE GENOMIC DNA]</scope>
    <source>
        <strain evidence="2 3">YMTK-2</strain>
    </source>
</reference>
<dbReference type="RefSeq" id="WP_062421101.1">
    <property type="nucleotide sequence ID" value="NZ_BBYA01000008.1"/>
</dbReference>